<dbReference type="Proteomes" id="UP000886523">
    <property type="component" value="Unassembled WGS sequence"/>
</dbReference>
<keyword evidence="2" id="KW-1185">Reference proteome</keyword>
<dbReference type="OrthoDB" id="391988at2759"/>
<dbReference type="Gene3D" id="3.40.50.300">
    <property type="entry name" value="P-loop containing nucleotide triphosphate hydrolases"/>
    <property type="match status" value="1"/>
</dbReference>
<name>A0A9P6ASJ6_9AGAM</name>
<comment type="caution">
    <text evidence="1">The sequence shown here is derived from an EMBL/GenBank/DDBJ whole genome shotgun (WGS) entry which is preliminary data.</text>
</comment>
<dbReference type="EMBL" id="MU129024">
    <property type="protein sequence ID" value="KAF9510076.1"/>
    <property type="molecule type" value="Genomic_DNA"/>
</dbReference>
<evidence type="ECO:0000313" key="2">
    <source>
        <dbReference type="Proteomes" id="UP000886523"/>
    </source>
</evidence>
<dbReference type="SUPFAM" id="SSF53795">
    <property type="entry name" value="PEP carboxykinase-like"/>
    <property type="match status" value="1"/>
</dbReference>
<evidence type="ECO:0008006" key="3">
    <source>
        <dbReference type="Google" id="ProtNLM"/>
    </source>
</evidence>
<evidence type="ECO:0000313" key="1">
    <source>
        <dbReference type="EMBL" id="KAF9510076.1"/>
    </source>
</evidence>
<accession>A0A9P6ASJ6</accession>
<proteinExistence type="predicted"/>
<protein>
    <recommendedName>
        <fullName evidence="3">G domain-containing protein</fullName>
    </recommendedName>
</protein>
<dbReference type="AlphaFoldDB" id="A0A9P6ASJ6"/>
<sequence>MHHETPPRLDPLPTLSLGILGIRWVRDALCGESGVGKSSLINALFGVGLTRIPDGHANEHDIDQELPSDDDLRLILRFVGGDTANLLMVQGIIKRKSTERVLKRQATCYLVLCCEIPVPLSEEMKYTAKMMPTRLPEALDMVTDNRQTFTEVSTTIEYKDIKELIKLTKNSIVGVLTDLEGRLFAFAQRHCLDIGRRHASDLTGHWLGDALGSSVTTLRTAGIPMVQTSGNSLHQSLQRSLTLIEFFGVVPEAMESRALMTHLVTDLISDYPSPPPLGEFPWPRSKRQA</sequence>
<gene>
    <name evidence="1" type="ORF">BS47DRAFT_1364857</name>
</gene>
<dbReference type="CDD" id="cd00882">
    <property type="entry name" value="Ras_like_GTPase"/>
    <property type="match status" value="1"/>
</dbReference>
<dbReference type="InterPro" id="IPR027417">
    <property type="entry name" value="P-loop_NTPase"/>
</dbReference>
<reference evidence="1" key="1">
    <citation type="journal article" date="2020" name="Nat. Commun.">
        <title>Large-scale genome sequencing of mycorrhizal fungi provides insights into the early evolution of symbiotic traits.</title>
        <authorList>
            <person name="Miyauchi S."/>
            <person name="Kiss E."/>
            <person name="Kuo A."/>
            <person name="Drula E."/>
            <person name="Kohler A."/>
            <person name="Sanchez-Garcia M."/>
            <person name="Morin E."/>
            <person name="Andreopoulos B."/>
            <person name="Barry K.W."/>
            <person name="Bonito G."/>
            <person name="Buee M."/>
            <person name="Carver A."/>
            <person name="Chen C."/>
            <person name="Cichocki N."/>
            <person name="Clum A."/>
            <person name="Culley D."/>
            <person name="Crous P.W."/>
            <person name="Fauchery L."/>
            <person name="Girlanda M."/>
            <person name="Hayes R.D."/>
            <person name="Keri Z."/>
            <person name="LaButti K."/>
            <person name="Lipzen A."/>
            <person name="Lombard V."/>
            <person name="Magnuson J."/>
            <person name="Maillard F."/>
            <person name="Murat C."/>
            <person name="Nolan M."/>
            <person name="Ohm R.A."/>
            <person name="Pangilinan J."/>
            <person name="Pereira M.F."/>
            <person name="Perotto S."/>
            <person name="Peter M."/>
            <person name="Pfister S."/>
            <person name="Riley R."/>
            <person name="Sitrit Y."/>
            <person name="Stielow J.B."/>
            <person name="Szollosi G."/>
            <person name="Zifcakova L."/>
            <person name="Stursova M."/>
            <person name="Spatafora J.W."/>
            <person name="Tedersoo L."/>
            <person name="Vaario L.M."/>
            <person name="Yamada A."/>
            <person name="Yan M."/>
            <person name="Wang P."/>
            <person name="Xu J."/>
            <person name="Bruns T."/>
            <person name="Baldrian P."/>
            <person name="Vilgalys R."/>
            <person name="Dunand C."/>
            <person name="Henrissat B."/>
            <person name="Grigoriev I.V."/>
            <person name="Hibbett D."/>
            <person name="Nagy L.G."/>
            <person name="Martin F.M."/>
        </authorList>
    </citation>
    <scope>NUCLEOTIDE SEQUENCE</scope>
    <source>
        <strain evidence="1">UP504</strain>
    </source>
</reference>
<organism evidence="1 2">
    <name type="scientific">Hydnum rufescens UP504</name>
    <dbReference type="NCBI Taxonomy" id="1448309"/>
    <lineage>
        <taxon>Eukaryota</taxon>
        <taxon>Fungi</taxon>
        <taxon>Dikarya</taxon>
        <taxon>Basidiomycota</taxon>
        <taxon>Agaricomycotina</taxon>
        <taxon>Agaricomycetes</taxon>
        <taxon>Cantharellales</taxon>
        <taxon>Hydnaceae</taxon>
        <taxon>Hydnum</taxon>
    </lineage>
</organism>
<dbReference type="SUPFAM" id="SSF52540">
    <property type="entry name" value="P-loop containing nucleoside triphosphate hydrolases"/>
    <property type="match status" value="1"/>
</dbReference>